<dbReference type="AlphaFoldDB" id="S7X5Z9"/>
<proteinExistence type="predicted"/>
<feature type="region of interest" description="Disordered" evidence="1">
    <location>
        <begin position="72"/>
        <end position="91"/>
    </location>
</feature>
<keyword evidence="5" id="KW-1185">Reference proteome</keyword>
<feature type="signal peptide" evidence="2">
    <location>
        <begin position="1"/>
        <end position="24"/>
    </location>
</feature>
<dbReference type="STRING" id="641526.ADIWIN_0585"/>
<comment type="caution">
    <text evidence="4">The sequence shown here is derived from an EMBL/GenBank/DDBJ whole genome shotgun (WGS) entry which is preliminary data.</text>
</comment>
<gene>
    <name evidence="4" type="ORF">ADIWIN_0585</name>
</gene>
<feature type="domain" description="DUF4168" evidence="3">
    <location>
        <begin position="27"/>
        <end position="78"/>
    </location>
</feature>
<protein>
    <recommendedName>
        <fullName evidence="3">DUF4168 domain-containing protein</fullName>
    </recommendedName>
</protein>
<sequence>MFKSSKIKSLFLAVFVCGSMSLMAQEQDISDKELGQFADAYTEVQVQNQKSQEKMIAIIKDEGLEVERFNEIQQAEMDPNQESDATEAEKEKHENVIVKFEELQPEIEKKAIASIESAGITLQDYEKIGAKIQADQSLQQRLQAIIVKRQSDKS</sequence>
<accession>S7X5Z9</accession>
<feature type="chain" id="PRO_5004546529" description="DUF4168 domain-containing protein" evidence="2">
    <location>
        <begin position="25"/>
        <end position="154"/>
    </location>
</feature>
<evidence type="ECO:0000259" key="3">
    <source>
        <dbReference type="Pfam" id="PF13767"/>
    </source>
</evidence>
<reference evidence="4 5" key="1">
    <citation type="journal article" date="2013" name="Genome Announc.">
        <title>Draft Genome Sequence of Winogradskyella psychrotolerans RS-3T, Isolated from the Marine Transect of Kongsfjorden, Ny-Alesund, Svalbard, Arctic Ocean.</title>
        <authorList>
            <person name="Kumar Pinnaka A."/>
            <person name="Ara S."/>
            <person name="Singh A."/>
            <person name="Shivaji S."/>
        </authorList>
    </citation>
    <scope>NUCLEOTIDE SEQUENCE [LARGE SCALE GENOMIC DNA]</scope>
    <source>
        <strain evidence="4 5">RS-3</strain>
    </source>
</reference>
<dbReference type="eggNOG" id="ENOG5032JB2">
    <property type="taxonomic scope" value="Bacteria"/>
</dbReference>
<evidence type="ECO:0000256" key="2">
    <source>
        <dbReference type="SAM" id="SignalP"/>
    </source>
</evidence>
<dbReference type="EMBL" id="ATMR01000034">
    <property type="protein sequence ID" value="EPR74484.1"/>
    <property type="molecule type" value="Genomic_DNA"/>
</dbReference>
<evidence type="ECO:0000313" key="5">
    <source>
        <dbReference type="Proteomes" id="UP000014962"/>
    </source>
</evidence>
<feature type="domain" description="DUF4168" evidence="3">
    <location>
        <begin position="83"/>
        <end position="141"/>
    </location>
</feature>
<evidence type="ECO:0000313" key="4">
    <source>
        <dbReference type="EMBL" id="EPR74484.1"/>
    </source>
</evidence>
<name>S7X5Z9_9FLAO</name>
<dbReference type="Pfam" id="PF13767">
    <property type="entry name" value="DUF4168"/>
    <property type="match status" value="2"/>
</dbReference>
<keyword evidence="2" id="KW-0732">Signal</keyword>
<evidence type="ECO:0000256" key="1">
    <source>
        <dbReference type="SAM" id="MobiDB-lite"/>
    </source>
</evidence>
<organism evidence="4 5">
    <name type="scientific">Winogradskyella psychrotolerans RS-3</name>
    <dbReference type="NCBI Taxonomy" id="641526"/>
    <lineage>
        <taxon>Bacteria</taxon>
        <taxon>Pseudomonadati</taxon>
        <taxon>Bacteroidota</taxon>
        <taxon>Flavobacteriia</taxon>
        <taxon>Flavobacteriales</taxon>
        <taxon>Flavobacteriaceae</taxon>
        <taxon>Winogradskyella</taxon>
    </lineage>
</organism>
<dbReference type="InterPro" id="IPR025433">
    <property type="entry name" value="DUF4168"/>
</dbReference>
<dbReference type="Proteomes" id="UP000014962">
    <property type="component" value="Unassembled WGS sequence"/>
</dbReference>